<feature type="non-terminal residue" evidence="1">
    <location>
        <position position="1"/>
    </location>
</feature>
<accession>A0A0C9SYU7</accession>
<protein>
    <submittedName>
        <fullName evidence="1">Uncharacterized protein</fullName>
    </submittedName>
</protein>
<reference evidence="1 2" key="1">
    <citation type="submission" date="2014-06" db="EMBL/GenBank/DDBJ databases">
        <authorList>
            <consortium name="DOE Joint Genome Institute"/>
            <person name="Kuo A."/>
            <person name="Kohler A."/>
            <person name="Nagy L.G."/>
            <person name="Floudas D."/>
            <person name="Copeland A."/>
            <person name="Barry K.W."/>
            <person name="Cichocki N."/>
            <person name="Veneault-Fourrey C."/>
            <person name="LaButti K."/>
            <person name="Lindquist E.A."/>
            <person name="Lipzen A."/>
            <person name="Lundell T."/>
            <person name="Morin E."/>
            <person name="Murat C."/>
            <person name="Sun H."/>
            <person name="Tunlid A."/>
            <person name="Henrissat B."/>
            <person name="Grigoriev I.V."/>
            <person name="Hibbett D.S."/>
            <person name="Martin F."/>
            <person name="Nordberg H.P."/>
            <person name="Cantor M.N."/>
            <person name="Hua S.X."/>
        </authorList>
    </citation>
    <scope>NUCLEOTIDE SEQUENCE [LARGE SCALE GENOMIC DNA]</scope>
    <source>
        <strain evidence="1 2">ATCC 200175</strain>
    </source>
</reference>
<keyword evidence="2" id="KW-1185">Reference proteome</keyword>
<sequence>NLLPENGCTLLRAIAGLMFWSDATHVAQFGQAKLWPIYAYFANQCKYERCRPTARAARCVAYLPLPDEIVDFLRDRGRSVSPQLLAHCRRELFHGAWATILDDNFISAYVHGIVVDCADGIRRRLYPRIFTYSADYPEKCVLRHSFVTWYH</sequence>
<dbReference type="AlphaFoldDB" id="A0A0C9SYU7"/>
<dbReference type="EMBL" id="KN819338">
    <property type="protein sequence ID" value="KIJ15229.1"/>
    <property type="molecule type" value="Genomic_DNA"/>
</dbReference>
<dbReference type="InterPro" id="IPR041078">
    <property type="entry name" value="Plavaka"/>
</dbReference>
<dbReference type="Proteomes" id="UP000053647">
    <property type="component" value="Unassembled WGS sequence"/>
</dbReference>
<organism evidence="1 2">
    <name type="scientific">Paxillus involutus ATCC 200175</name>
    <dbReference type="NCBI Taxonomy" id="664439"/>
    <lineage>
        <taxon>Eukaryota</taxon>
        <taxon>Fungi</taxon>
        <taxon>Dikarya</taxon>
        <taxon>Basidiomycota</taxon>
        <taxon>Agaricomycotina</taxon>
        <taxon>Agaricomycetes</taxon>
        <taxon>Agaricomycetidae</taxon>
        <taxon>Boletales</taxon>
        <taxon>Paxilineae</taxon>
        <taxon>Paxillaceae</taxon>
        <taxon>Paxillus</taxon>
    </lineage>
</organism>
<dbReference type="Pfam" id="PF18759">
    <property type="entry name" value="Plavaka"/>
    <property type="match status" value="1"/>
</dbReference>
<evidence type="ECO:0000313" key="1">
    <source>
        <dbReference type="EMBL" id="KIJ15229.1"/>
    </source>
</evidence>
<dbReference type="OrthoDB" id="3208495at2759"/>
<gene>
    <name evidence="1" type="ORF">PAXINDRAFT_77681</name>
</gene>
<dbReference type="HOGENOM" id="CLU_002498_2_1_1"/>
<name>A0A0C9SYU7_PAXIN</name>
<proteinExistence type="predicted"/>
<reference evidence="2" key="2">
    <citation type="submission" date="2015-01" db="EMBL/GenBank/DDBJ databases">
        <title>Evolutionary Origins and Diversification of the Mycorrhizal Mutualists.</title>
        <authorList>
            <consortium name="DOE Joint Genome Institute"/>
            <consortium name="Mycorrhizal Genomics Consortium"/>
            <person name="Kohler A."/>
            <person name="Kuo A."/>
            <person name="Nagy L.G."/>
            <person name="Floudas D."/>
            <person name="Copeland A."/>
            <person name="Barry K.W."/>
            <person name="Cichocki N."/>
            <person name="Veneault-Fourrey C."/>
            <person name="LaButti K."/>
            <person name="Lindquist E.A."/>
            <person name="Lipzen A."/>
            <person name="Lundell T."/>
            <person name="Morin E."/>
            <person name="Murat C."/>
            <person name="Riley R."/>
            <person name="Ohm R."/>
            <person name="Sun H."/>
            <person name="Tunlid A."/>
            <person name="Henrissat B."/>
            <person name="Grigoriev I.V."/>
            <person name="Hibbett D.S."/>
            <person name="Martin F."/>
        </authorList>
    </citation>
    <scope>NUCLEOTIDE SEQUENCE [LARGE SCALE GENOMIC DNA]</scope>
    <source>
        <strain evidence="2">ATCC 200175</strain>
    </source>
</reference>
<evidence type="ECO:0000313" key="2">
    <source>
        <dbReference type="Proteomes" id="UP000053647"/>
    </source>
</evidence>